<feature type="region of interest" description="Disordered" evidence="1">
    <location>
        <begin position="93"/>
        <end position="115"/>
    </location>
</feature>
<reference evidence="2 3" key="1">
    <citation type="journal article" date="2018" name="Mol. Plant">
        <title>The genome of Artemisia annua provides insight into the evolution of Asteraceae family and artemisinin biosynthesis.</title>
        <authorList>
            <person name="Shen Q."/>
            <person name="Zhang L."/>
            <person name="Liao Z."/>
            <person name="Wang S."/>
            <person name="Yan T."/>
            <person name="Shi P."/>
            <person name="Liu M."/>
            <person name="Fu X."/>
            <person name="Pan Q."/>
            <person name="Wang Y."/>
            <person name="Lv Z."/>
            <person name="Lu X."/>
            <person name="Zhang F."/>
            <person name="Jiang W."/>
            <person name="Ma Y."/>
            <person name="Chen M."/>
            <person name="Hao X."/>
            <person name="Li L."/>
            <person name="Tang Y."/>
            <person name="Lv G."/>
            <person name="Zhou Y."/>
            <person name="Sun X."/>
            <person name="Brodelius P.E."/>
            <person name="Rose J.K.C."/>
            <person name="Tang K."/>
        </authorList>
    </citation>
    <scope>NUCLEOTIDE SEQUENCE [LARGE SCALE GENOMIC DNA]</scope>
    <source>
        <strain evidence="3">cv. Huhao1</strain>
        <tissue evidence="2">Leaf</tissue>
    </source>
</reference>
<dbReference type="AlphaFoldDB" id="A0A2U1LHF6"/>
<feature type="region of interest" description="Disordered" evidence="1">
    <location>
        <begin position="162"/>
        <end position="216"/>
    </location>
</feature>
<dbReference type="PANTHER" id="PTHR31286:SF180">
    <property type="entry name" value="OS10G0362600 PROTEIN"/>
    <property type="match status" value="1"/>
</dbReference>
<organism evidence="2 3">
    <name type="scientific">Artemisia annua</name>
    <name type="common">Sweet wormwood</name>
    <dbReference type="NCBI Taxonomy" id="35608"/>
    <lineage>
        <taxon>Eukaryota</taxon>
        <taxon>Viridiplantae</taxon>
        <taxon>Streptophyta</taxon>
        <taxon>Embryophyta</taxon>
        <taxon>Tracheophyta</taxon>
        <taxon>Spermatophyta</taxon>
        <taxon>Magnoliopsida</taxon>
        <taxon>eudicotyledons</taxon>
        <taxon>Gunneridae</taxon>
        <taxon>Pentapetalae</taxon>
        <taxon>asterids</taxon>
        <taxon>campanulids</taxon>
        <taxon>Asterales</taxon>
        <taxon>Asteraceae</taxon>
        <taxon>Asteroideae</taxon>
        <taxon>Anthemideae</taxon>
        <taxon>Artemisiinae</taxon>
        <taxon>Artemisia</taxon>
    </lineage>
</organism>
<proteinExistence type="predicted"/>
<evidence type="ECO:0000313" key="3">
    <source>
        <dbReference type="Proteomes" id="UP000245207"/>
    </source>
</evidence>
<accession>A0A2U1LHF6</accession>
<comment type="caution">
    <text evidence="2">The sequence shown here is derived from an EMBL/GenBank/DDBJ whole genome shotgun (WGS) entry which is preliminary data.</text>
</comment>
<name>A0A2U1LHF6_ARTAN</name>
<dbReference type="PANTHER" id="PTHR31286">
    <property type="entry name" value="GLYCINE-RICH CELL WALL STRUCTURAL PROTEIN 1.8-LIKE"/>
    <property type="match status" value="1"/>
</dbReference>
<sequence length="216" mass="23335">MDRMTTSICEKPFGRASFARVLVEIDSSKALVDNVELWYEKLGKVPRIRVEYTWVPPRCKECKVFGHYWSDCVKKVNTVSKVSKDVENVKDGGVTLSTSNGEINNGDGEEGWQTAGNRRNMRNVGYNTRQGSVGGYNGIRGIYNDRGGGNNRSNASVGGARIVQKKAEPVNNGSMGNVDESVVVNDKGDPAKKGSSKVNVGNANSASKSKSVNGDP</sequence>
<dbReference type="InterPro" id="IPR040256">
    <property type="entry name" value="At4g02000-like"/>
</dbReference>
<keyword evidence="3" id="KW-1185">Reference proteome</keyword>
<evidence type="ECO:0000256" key="1">
    <source>
        <dbReference type="SAM" id="MobiDB-lite"/>
    </source>
</evidence>
<dbReference type="EMBL" id="PKPP01009359">
    <property type="protein sequence ID" value="PWA48445.1"/>
    <property type="molecule type" value="Genomic_DNA"/>
</dbReference>
<protein>
    <submittedName>
        <fullName evidence="2">Zinc knuckle CX2CX4HX4C</fullName>
    </submittedName>
</protein>
<feature type="compositionally biased region" description="Low complexity" evidence="1">
    <location>
        <begin position="199"/>
        <end position="216"/>
    </location>
</feature>
<dbReference type="Proteomes" id="UP000245207">
    <property type="component" value="Unassembled WGS sequence"/>
</dbReference>
<evidence type="ECO:0000313" key="2">
    <source>
        <dbReference type="EMBL" id="PWA48445.1"/>
    </source>
</evidence>
<gene>
    <name evidence="2" type="ORF">CTI12_AA491020</name>
</gene>